<sequence length="453" mass="48772">MLCKTYRQYRRCNRVSRLITVYTAFLNSFPSQTSWLKWLSRPNWTLDFWDSAYGFSRLLAYGRSTEYIRPRKLTEDFRITLRPPPLRPPSTLVFGYWIFFLCSLHSSHHSFPTMASFILPVALSLLVKSAIAYPPLVTGTALPPQITQQAGGGLPNAPGTPHLSNNAINNFQLANFLENLESAFFQEGLSNFTQWGSGGQTNGVNNMAVVSQIAAQEEVHVASIVGLLKGNGASDVLPCQYSFPVTDVTSFFALGNIITTVGIGALIGLQAGLSTTDPGLESTVGSILPVESRHDAFFRITAGEIPNPTTFETPISGIWAYNLALDFTIGGSCPNLPQSITSLPVFPDLGIVGYGAPSFATPNAPGKLIFRVGQPSMLPAGWSSGALYIAWVNQNNVPAYTPVKIDASGDLEADVQPGMFGMAFAALTNQNTATNINDLTTATLAGPIPIPLT</sequence>
<dbReference type="PANTHER" id="PTHR38705:SF1">
    <property type="entry name" value="PROTEIN RDS1"/>
    <property type="match status" value="1"/>
</dbReference>
<keyword evidence="2" id="KW-1185">Reference proteome</keyword>
<dbReference type="Proteomes" id="UP001203852">
    <property type="component" value="Unassembled WGS sequence"/>
</dbReference>
<dbReference type="InterPro" id="IPR039254">
    <property type="entry name" value="Rds1"/>
</dbReference>
<evidence type="ECO:0000313" key="2">
    <source>
        <dbReference type="Proteomes" id="UP001203852"/>
    </source>
</evidence>
<comment type="caution">
    <text evidence="1">The sequence shown here is derived from an EMBL/GenBank/DDBJ whole genome shotgun (WGS) entry which is preliminary data.</text>
</comment>
<name>A0AAN6DX75_9EURO</name>
<gene>
    <name evidence="1" type="ORF">EDD36DRAFT_434738</name>
</gene>
<accession>A0AAN6DX75</accession>
<dbReference type="EMBL" id="MU404353">
    <property type="protein sequence ID" value="KAI1613876.1"/>
    <property type="molecule type" value="Genomic_DNA"/>
</dbReference>
<dbReference type="PANTHER" id="PTHR38705">
    <property type="entry name" value="PROTEIN RDS1"/>
    <property type="match status" value="1"/>
</dbReference>
<proteinExistence type="predicted"/>
<protein>
    <submittedName>
        <fullName evidence="1">Ferritin-like domain-containing protein</fullName>
    </submittedName>
</protein>
<organism evidence="1 2">
    <name type="scientific">Exophiala viscosa</name>
    <dbReference type="NCBI Taxonomy" id="2486360"/>
    <lineage>
        <taxon>Eukaryota</taxon>
        <taxon>Fungi</taxon>
        <taxon>Dikarya</taxon>
        <taxon>Ascomycota</taxon>
        <taxon>Pezizomycotina</taxon>
        <taxon>Eurotiomycetes</taxon>
        <taxon>Chaetothyriomycetidae</taxon>
        <taxon>Chaetothyriales</taxon>
        <taxon>Herpotrichiellaceae</taxon>
        <taxon>Exophiala</taxon>
    </lineage>
</organism>
<dbReference type="Pfam" id="PF13668">
    <property type="entry name" value="Ferritin_2"/>
    <property type="match status" value="1"/>
</dbReference>
<reference evidence="1" key="1">
    <citation type="journal article" date="2022" name="bioRxiv">
        <title>Deciphering the potential niche of two novel black yeast fungi from a biological soil crust based on their genomes, phenotypes, and melanin regulation.</title>
        <authorList>
            <consortium name="DOE Joint Genome Institute"/>
            <person name="Carr E.C."/>
            <person name="Barton Q."/>
            <person name="Grambo S."/>
            <person name="Sullivan M."/>
            <person name="Renfro C.M."/>
            <person name="Kuo A."/>
            <person name="Pangilinan J."/>
            <person name="Lipzen A."/>
            <person name="Keymanesh K."/>
            <person name="Savage E."/>
            <person name="Barry K."/>
            <person name="Grigoriev I.V."/>
            <person name="Riekhof W.R."/>
            <person name="Harris S.S."/>
        </authorList>
    </citation>
    <scope>NUCLEOTIDE SEQUENCE</scope>
    <source>
        <strain evidence="1">JF 03-4F</strain>
    </source>
</reference>
<dbReference type="AlphaFoldDB" id="A0AAN6DX75"/>
<evidence type="ECO:0000313" key="1">
    <source>
        <dbReference type="EMBL" id="KAI1613876.1"/>
    </source>
</evidence>